<evidence type="ECO:0000256" key="1">
    <source>
        <dbReference type="ARBA" id="ARBA00004651"/>
    </source>
</evidence>
<dbReference type="Proteomes" id="UP000245523">
    <property type="component" value="Unassembled WGS sequence"/>
</dbReference>
<keyword evidence="2" id="KW-1003">Cell membrane</keyword>
<evidence type="ECO:0000256" key="6">
    <source>
        <dbReference type="ARBA" id="ARBA00023136"/>
    </source>
</evidence>
<evidence type="ECO:0000313" key="9">
    <source>
        <dbReference type="EMBL" id="PWK94042.1"/>
    </source>
</evidence>
<keyword evidence="10" id="KW-1185">Reference proteome</keyword>
<dbReference type="EMBL" id="QGHD01000024">
    <property type="protein sequence ID" value="PWK94042.1"/>
    <property type="molecule type" value="Genomic_DNA"/>
</dbReference>
<evidence type="ECO:0000256" key="7">
    <source>
        <dbReference type="ARBA" id="ARBA00024033"/>
    </source>
</evidence>
<comment type="subcellular location">
    <subcellularLocation>
        <location evidence="1">Cell membrane</location>
        <topology evidence="1">Multi-pass membrane protein</topology>
    </subcellularLocation>
</comment>
<evidence type="ECO:0000256" key="5">
    <source>
        <dbReference type="ARBA" id="ARBA00022989"/>
    </source>
</evidence>
<keyword evidence="6 8" id="KW-0472">Membrane</keyword>
<proteinExistence type="inferred from homology"/>
<evidence type="ECO:0000256" key="4">
    <source>
        <dbReference type="ARBA" id="ARBA00022692"/>
    </source>
</evidence>
<feature type="transmembrane region" description="Helical" evidence="8">
    <location>
        <begin position="325"/>
        <end position="341"/>
    </location>
</feature>
<keyword evidence="3" id="KW-0808">Transferase</keyword>
<evidence type="ECO:0000313" key="10">
    <source>
        <dbReference type="Proteomes" id="UP000245523"/>
    </source>
</evidence>
<keyword evidence="4 8" id="KW-0812">Transmembrane</keyword>
<protein>
    <submittedName>
        <fullName evidence="9">Uncharacterized protein DUF2029</fullName>
    </submittedName>
</protein>
<dbReference type="Pfam" id="PF09594">
    <property type="entry name" value="GT87"/>
    <property type="match status" value="1"/>
</dbReference>
<feature type="transmembrane region" description="Helical" evidence="8">
    <location>
        <begin position="279"/>
        <end position="297"/>
    </location>
</feature>
<reference evidence="9 10" key="1">
    <citation type="submission" date="2018-05" db="EMBL/GenBank/DDBJ databases">
        <title>Animal gut microbial communities from fecal samples from Wisconsin, USA.</title>
        <authorList>
            <person name="Neumann A."/>
        </authorList>
    </citation>
    <scope>NUCLEOTIDE SEQUENCE [LARGE SCALE GENOMIC DNA]</scope>
    <source>
        <strain evidence="9 10">UWS4</strain>
    </source>
</reference>
<feature type="transmembrane region" description="Helical" evidence="8">
    <location>
        <begin position="304"/>
        <end position="319"/>
    </location>
</feature>
<feature type="transmembrane region" description="Helical" evidence="8">
    <location>
        <begin position="189"/>
        <end position="213"/>
    </location>
</feature>
<feature type="transmembrane region" description="Helical" evidence="8">
    <location>
        <begin position="394"/>
        <end position="421"/>
    </location>
</feature>
<feature type="transmembrane region" description="Helical" evidence="8">
    <location>
        <begin position="219"/>
        <end position="238"/>
    </location>
</feature>
<evidence type="ECO:0000256" key="8">
    <source>
        <dbReference type="SAM" id="Phobius"/>
    </source>
</evidence>
<organism evidence="9 10">
    <name type="scientific">Hallerella porci</name>
    <dbReference type="NCBI Taxonomy" id="1945871"/>
    <lineage>
        <taxon>Bacteria</taxon>
        <taxon>Pseudomonadati</taxon>
        <taxon>Fibrobacterota</taxon>
        <taxon>Fibrobacteria</taxon>
        <taxon>Fibrobacterales</taxon>
        <taxon>Fibrobacteraceae</taxon>
        <taxon>Hallerella</taxon>
    </lineage>
</organism>
<gene>
    <name evidence="9" type="ORF">B0H50_12434</name>
</gene>
<sequence>MANFIKRNRNSIVKIIFAVLLGVIFYNTALPKIAALPFDYCDIGFRHNEISLVREGINPFYVWNHEMEHEKYCGLSRPDMPSNCNGKQEYVHFYPPWHFTLFWWYAYLPTVVCAGILLFVYLAILFFLLRYLSRWEPSAILDRVLFWEMLVVVILYPYLRVICVMNYSPLLLVAMFAFCYALKRDKQILLGIAWAILLIKPQVGGLFIFPLLFSQKWKSIGIALGICILATLWPAYVLHESPIDLILLIPKMGAPYLEASNLNFILVRKLVLWFGPTGRIVWMILCASACGTLCYLFRKSPSPWIQIAPVLVFYPIITYCSDHDFVLLCPLVVLFSLTLFDRGYFLASQKAKLILMALFLAQLLPHFLATYSPLQLFIATILFDYDSAYQLYNLVYLFCIKTFFPFLQVGCTASIVAYFVYRILKTKPEEINPPWNE</sequence>
<comment type="caution">
    <text evidence="9">The sequence shown here is derived from an EMBL/GenBank/DDBJ whole genome shotgun (WGS) entry which is preliminary data.</text>
</comment>
<feature type="transmembrane region" description="Helical" evidence="8">
    <location>
        <begin position="102"/>
        <end position="128"/>
    </location>
</feature>
<accession>A0ABX5LIX5</accession>
<feature type="transmembrane region" description="Helical" evidence="8">
    <location>
        <begin position="353"/>
        <end position="374"/>
    </location>
</feature>
<feature type="transmembrane region" description="Helical" evidence="8">
    <location>
        <begin position="12"/>
        <end position="30"/>
    </location>
</feature>
<keyword evidence="5 8" id="KW-1133">Transmembrane helix</keyword>
<comment type="similarity">
    <text evidence="7">Belongs to the glycosyltransferase 87 family.</text>
</comment>
<dbReference type="InterPro" id="IPR018584">
    <property type="entry name" value="GT87"/>
</dbReference>
<evidence type="ECO:0000256" key="3">
    <source>
        <dbReference type="ARBA" id="ARBA00022679"/>
    </source>
</evidence>
<name>A0ABX5LIX5_9BACT</name>
<evidence type="ECO:0000256" key="2">
    <source>
        <dbReference type="ARBA" id="ARBA00022475"/>
    </source>
</evidence>